<feature type="compositionally biased region" description="Pro residues" evidence="1">
    <location>
        <begin position="54"/>
        <end position="69"/>
    </location>
</feature>
<feature type="compositionally biased region" description="Low complexity" evidence="1">
    <location>
        <begin position="10"/>
        <end position="20"/>
    </location>
</feature>
<dbReference type="OrthoDB" id="5398311at2759"/>
<name>A0A3N4KPE2_9PEZI</name>
<gene>
    <name evidence="2" type="ORF">P167DRAFT_545618</name>
</gene>
<feature type="region of interest" description="Disordered" evidence="1">
    <location>
        <begin position="1"/>
        <end position="81"/>
    </location>
</feature>
<accession>A0A3N4KPE2</accession>
<dbReference type="AlphaFoldDB" id="A0A3N4KPE2"/>
<sequence>MASPNPQRSTTTTPAATAKTLQRRPARRDMSNPDPTVRRVPIPSMLRSVTIQPRPRPTPPPPSPVPESPRGPYTPFANRGPYVVGDPGPYWLRLDDLEVEPESSPTKLERRKTFADRGPYVIESKVKADVIPDRSPTVSPVSMLELPRFDIDSRVSLAEASEVSVRSIKSSIHEIDSRTIHLPGSPPNTTNAQTARSNHYNHPTLEHDEGRFEDPIEDDGRFVDPMIPMRNVLTRSGTIRQEPVPDPIRRAPNMPRSQSLYMFPTVSPLPAAYSLTYEERFDIFAGFDGVGRARTPFEDESDEGSSVVAEASLTRESTPVCPPVGGKRESRVERMPSNPDFGPVRFERSRAGLSFLDFDEFEGGIRMVSREREVGEGTSEIGGEETEVPVALVEERLRKPKLKHRIKHLSAKITMAVDRMRRSE</sequence>
<evidence type="ECO:0000313" key="2">
    <source>
        <dbReference type="EMBL" id="RPB12387.1"/>
    </source>
</evidence>
<feature type="region of interest" description="Disordered" evidence="1">
    <location>
        <begin position="295"/>
        <end position="340"/>
    </location>
</feature>
<keyword evidence="3" id="KW-1185">Reference proteome</keyword>
<dbReference type="EMBL" id="ML119129">
    <property type="protein sequence ID" value="RPB12387.1"/>
    <property type="molecule type" value="Genomic_DNA"/>
</dbReference>
<reference evidence="2 3" key="1">
    <citation type="journal article" date="2018" name="Nat. Ecol. Evol.">
        <title>Pezizomycetes genomes reveal the molecular basis of ectomycorrhizal truffle lifestyle.</title>
        <authorList>
            <person name="Murat C."/>
            <person name="Payen T."/>
            <person name="Noel B."/>
            <person name="Kuo A."/>
            <person name="Morin E."/>
            <person name="Chen J."/>
            <person name="Kohler A."/>
            <person name="Krizsan K."/>
            <person name="Balestrini R."/>
            <person name="Da Silva C."/>
            <person name="Montanini B."/>
            <person name="Hainaut M."/>
            <person name="Levati E."/>
            <person name="Barry K.W."/>
            <person name="Belfiori B."/>
            <person name="Cichocki N."/>
            <person name="Clum A."/>
            <person name="Dockter R.B."/>
            <person name="Fauchery L."/>
            <person name="Guy J."/>
            <person name="Iotti M."/>
            <person name="Le Tacon F."/>
            <person name="Lindquist E.A."/>
            <person name="Lipzen A."/>
            <person name="Malagnac F."/>
            <person name="Mello A."/>
            <person name="Molinier V."/>
            <person name="Miyauchi S."/>
            <person name="Poulain J."/>
            <person name="Riccioni C."/>
            <person name="Rubini A."/>
            <person name="Sitrit Y."/>
            <person name="Splivallo R."/>
            <person name="Traeger S."/>
            <person name="Wang M."/>
            <person name="Zifcakova L."/>
            <person name="Wipf D."/>
            <person name="Zambonelli A."/>
            <person name="Paolocci F."/>
            <person name="Nowrousian M."/>
            <person name="Ottonello S."/>
            <person name="Baldrian P."/>
            <person name="Spatafora J.W."/>
            <person name="Henrissat B."/>
            <person name="Nagy L.G."/>
            <person name="Aury J.M."/>
            <person name="Wincker P."/>
            <person name="Grigoriev I.V."/>
            <person name="Bonfante P."/>
            <person name="Martin F.M."/>
        </authorList>
    </citation>
    <scope>NUCLEOTIDE SEQUENCE [LARGE SCALE GENOMIC DNA]</scope>
    <source>
        <strain evidence="2 3">CCBAS932</strain>
    </source>
</reference>
<evidence type="ECO:0000313" key="3">
    <source>
        <dbReference type="Proteomes" id="UP000277580"/>
    </source>
</evidence>
<dbReference type="InParanoid" id="A0A3N4KPE2"/>
<dbReference type="Proteomes" id="UP000277580">
    <property type="component" value="Unassembled WGS sequence"/>
</dbReference>
<protein>
    <submittedName>
        <fullName evidence="2">Uncharacterized protein</fullName>
    </submittedName>
</protein>
<proteinExistence type="predicted"/>
<organism evidence="2 3">
    <name type="scientific">Morchella conica CCBAS932</name>
    <dbReference type="NCBI Taxonomy" id="1392247"/>
    <lineage>
        <taxon>Eukaryota</taxon>
        <taxon>Fungi</taxon>
        <taxon>Dikarya</taxon>
        <taxon>Ascomycota</taxon>
        <taxon>Pezizomycotina</taxon>
        <taxon>Pezizomycetes</taxon>
        <taxon>Pezizales</taxon>
        <taxon>Morchellaceae</taxon>
        <taxon>Morchella</taxon>
    </lineage>
</organism>
<evidence type="ECO:0000256" key="1">
    <source>
        <dbReference type="SAM" id="MobiDB-lite"/>
    </source>
</evidence>